<feature type="region of interest" description="Disordered" evidence="1">
    <location>
        <begin position="13"/>
        <end position="35"/>
    </location>
</feature>
<reference evidence="3 4" key="1">
    <citation type="submission" date="2016-12" db="EMBL/GenBank/DDBJ databases">
        <title>The genomes of Aspergillus section Nigri reveals drivers in fungal speciation.</title>
        <authorList>
            <consortium name="DOE Joint Genome Institute"/>
            <person name="Vesth T.C."/>
            <person name="Nybo J."/>
            <person name="Theobald S."/>
            <person name="Brandl J."/>
            <person name="Frisvad J.C."/>
            <person name="Nielsen K.F."/>
            <person name="Lyhne E.K."/>
            <person name="Kogle M.E."/>
            <person name="Kuo A."/>
            <person name="Riley R."/>
            <person name="Clum A."/>
            <person name="Nolan M."/>
            <person name="Lipzen A."/>
            <person name="Salamov A."/>
            <person name="Henrissat B."/>
            <person name="Wiebenga A."/>
            <person name="De Vries R.P."/>
            <person name="Grigoriev I.V."/>
            <person name="Mortensen U.H."/>
            <person name="Andersen M.R."/>
            <person name="Baker S.E."/>
        </authorList>
    </citation>
    <scope>NUCLEOTIDE SEQUENCE [LARGE SCALE GENOMIC DNA]</scope>
    <source>
        <strain evidence="3 4">CBS 117.55</strain>
    </source>
</reference>
<dbReference type="EMBL" id="MSFL01000033">
    <property type="protein sequence ID" value="PWY69485.1"/>
    <property type="molecule type" value="Genomic_DNA"/>
</dbReference>
<dbReference type="InterPro" id="IPR056632">
    <property type="entry name" value="DUF7730"/>
</dbReference>
<keyword evidence="4" id="KW-1185">Reference proteome</keyword>
<dbReference type="PANTHER" id="PTHR38790:SF4">
    <property type="entry name" value="2EXR DOMAIN-CONTAINING PROTEIN"/>
    <property type="match status" value="1"/>
</dbReference>
<evidence type="ECO:0000259" key="2">
    <source>
        <dbReference type="Pfam" id="PF24864"/>
    </source>
</evidence>
<dbReference type="VEuPathDB" id="FungiDB:BO70DRAFT_432445"/>
<dbReference type="Pfam" id="PF24864">
    <property type="entry name" value="DUF7730"/>
    <property type="match status" value="1"/>
</dbReference>
<dbReference type="PANTHER" id="PTHR38790">
    <property type="entry name" value="2EXR DOMAIN-CONTAINING PROTEIN-RELATED"/>
    <property type="match status" value="1"/>
</dbReference>
<feature type="domain" description="DUF7730" evidence="2">
    <location>
        <begin position="116"/>
        <end position="319"/>
    </location>
</feature>
<proteinExistence type="predicted"/>
<gene>
    <name evidence="3" type="ORF">BO70DRAFT_432445</name>
</gene>
<dbReference type="STRING" id="1448321.A0A317V610"/>
<dbReference type="GeneID" id="37070557"/>
<comment type="caution">
    <text evidence="3">The sequence shown here is derived from an EMBL/GenBank/DDBJ whole genome shotgun (WGS) entry which is preliminary data.</text>
</comment>
<dbReference type="Proteomes" id="UP000247233">
    <property type="component" value="Unassembled WGS sequence"/>
</dbReference>
<protein>
    <recommendedName>
        <fullName evidence="2">DUF7730 domain-containing protein</fullName>
    </recommendedName>
</protein>
<evidence type="ECO:0000313" key="4">
    <source>
        <dbReference type="Proteomes" id="UP000247233"/>
    </source>
</evidence>
<evidence type="ECO:0000313" key="3">
    <source>
        <dbReference type="EMBL" id="PWY69485.1"/>
    </source>
</evidence>
<organism evidence="3 4">
    <name type="scientific">Aspergillus heteromorphus CBS 117.55</name>
    <dbReference type="NCBI Taxonomy" id="1448321"/>
    <lineage>
        <taxon>Eukaryota</taxon>
        <taxon>Fungi</taxon>
        <taxon>Dikarya</taxon>
        <taxon>Ascomycota</taxon>
        <taxon>Pezizomycotina</taxon>
        <taxon>Eurotiomycetes</taxon>
        <taxon>Eurotiomycetidae</taxon>
        <taxon>Eurotiales</taxon>
        <taxon>Aspergillaceae</taxon>
        <taxon>Aspergillus</taxon>
        <taxon>Aspergillus subgen. Circumdati</taxon>
    </lineage>
</organism>
<dbReference type="RefSeq" id="XP_025395512.1">
    <property type="nucleotide sequence ID" value="XM_025548320.1"/>
</dbReference>
<name>A0A317V610_9EURO</name>
<accession>A0A317V610</accession>
<dbReference type="AlphaFoldDB" id="A0A317V610"/>
<evidence type="ECO:0000256" key="1">
    <source>
        <dbReference type="SAM" id="MobiDB-lite"/>
    </source>
</evidence>
<dbReference type="OrthoDB" id="515692at2759"/>
<sequence length="383" mass="43494">MVQFRLLHRLFRRKSHSLPGPPEGPSQQASAVTATAPVQVEPVPASPLINPVANWSRALLNSTGLAASTCQVAGDLSDPSRVPILPPDYSSLVPRTSNSNSNSNSNGDDVLFPVIHPQVQSPFFFRLPPEIRHLIYLYAFGDRRVHIDFDFHPAKAQWSWWHRVCDDPVHCPDKEDPFVCPEYEGAEEAMLKLGTSAWVKNGFEYKVDAVSWLQSCWRGYLESLSVLYATNSFVLTHGIDQLFRFSRILPSQHLALITTLIIEIDVYRASKGPPDMEPEFRTFYDAFFGLLCRSLPGLQDLRLSLAGLPNRGGRGIEWSQEGEWQWIGPWEALAQSRRWKRLEIAVPKTWIGDFEGVVERRSRLEEGRRYRLVAGVDLYPRGW</sequence>